<comment type="caution">
    <text evidence="1">The sequence shown here is derived from an EMBL/GenBank/DDBJ whole genome shotgun (WGS) entry which is preliminary data.</text>
</comment>
<evidence type="ECO:0000313" key="2">
    <source>
        <dbReference type="Proteomes" id="UP001056978"/>
    </source>
</evidence>
<evidence type="ECO:0000313" key="1">
    <source>
        <dbReference type="EMBL" id="KAI4839254.1"/>
    </source>
</evidence>
<organism evidence="1 2">
    <name type="scientific">Plasmodium brasilianum</name>
    <dbReference type="NCBI Taxonomy" id="5824"/>
    <lineage>
        <taxon>Eukaryota</taxon>
        <taxon>Sar</taxon>
        <taxon>Alveolata</taxon>
        <taxon>Apicomplexa</taxon>
        <taxon>Aconoidasida</taxon>
        <taxon>Haemosporida</taxon>
        <taxon>Plasmodiidae</taxon>
        <taxon>Plasmodium</taxon>
        <taxon>Plasmodium (Plasmodium)</taxon>
    </lineage>
</organism>
<keyword evidence="2" id="KW-1185">Reference proteome</keyword>
<dbReference type="EMBL" id="CM043775">
    <property type="protein sequence ID" value="KAI4839254.1"/>
    <property type="molecule type" value="Genomic_DNA"/>
</dbReference>
<reference evidence="1" key="1">
    <citation type="submission" date="2022-06" db="EMBL/GenBank/DDBJ databases">
        <title>The First Complete Genome of the Simian Malaria Parasite Plasmodium brasilianum.</title>
        <authorList>
            <person name="Bajic M."/>
            <person name="Ravishankar S."/>
        </authorList>
    </citation>
    <scope>NUCLEOTIDE SEQUENCE</scope>
    <source>
        <strain evidence="1">Bolivian I</strain>
    </source>
</reference>
<proteinExistence type="predicted"/>
<gene>
    <name evidence="1" type="ORF">MKS88_001799</name>
</gene>
<dbReference type="Proteomes" id="UP001056978">
    <property type="component" value="Chromosome 7"/>
</dbReference>
<protein>
    <submittedName>
        <fullName evidence="1">Uncharacterized protein</fullName>
    </submittedName>
</protein>
<accession>A0ACB9YCS1</accession>
<name>A0ACB9YCS1_PLABR</name>
<sequence>MLFFINNIKSNFCKYLDEKNINDEKLYIRTYRLLSKNKKEKCSNIIWKKVDIPNNGEYENKHVYKNGGVSKGKSNLQKEYISNSSGGYNHVGKCKSSDYNKININYGKRILDKIYYKNLVRYSKNADFKFITKCIQ</sequence>